<dbReference type="AlphaFoldDB" id="A0A1B6LM23"/>
<dbReference type="InterPro" id="IPR028002">
    <property type="entry name" value="Myb_DNA-bind_5"/>
</dbReference>
<evidence type="ECO:0000256" key="4">
    <source>
        <dbReference type="ARBA" id="ARBA00023163"/>
    </source>
</evidence>
<evidence type="ECO:0000313" key="7">
    <source>
        <dbReference type="EMBL" id="JAT24790.1"/>
    </source>
</evidence>
<reference evidence="7" key="1">
    <citation type="submission" date="2015-11" db="EMBL/GenBank/DDBJ databases">
        <title>De novo transcriptome assembly of four potential Pierce s Disease insect vectors from Arizona vineyards.</title>
        <authorList>
            <person name="Tassone E.E."/>
        </authorList>
    </citation>
    <scope>NUCLEOTIDE SEQUENCE</scope>
</reference>
<comment type="subunit">
    <text evidence="1">Self-associates forming complexes of several hundred monomers.</text>
</comment>
<accession>A0A1B6LM23</accession>
<feature type="domain" description="Myb/SANT-like DNA-binding" evidence="6">
    <location>
        <begin position="4"/>
        <end position="66"/>
    </location>
</feature>
<evidence type="ECO:0000256" key="5">
    <source>
        <dbReference type="ARBA" id="ARBA00025466"/>
    </source>
</evidence>
<comment type="function">
    <text evidence="5">Involved in transvection phenomena (= synapsis-dependent gene expression), where the synaptic pairing of chromosomes carrying genes with which zeste interacts influences the expression of these genes. Zeste binds to DNA and stimulates transcription from a nearby promoter.</text>
</comment>
<evidence type="ECO:0000259" key="6">
    <source>
        <dbReference type="Pfam" id="PF13873"/>
    </source>
</evidence>
<protein>
    <recommendedName>
        <fullName evidence="2">Regulatory protein zeste</fullName>
    </recommendedName>
</protein>
<dbReference type="EMBL" id="GEBQ01015187">
    <property type="protein sequence ID" value="JAT24790.1"/>
    <property type="molecule type" value="Transcribed_RNA"/>
</dbReference>
<feature type="non-terminal residue" evidence="7">
    <location>
        <position position="1"/>
    </location>
</feature>
<evidence type="ECO:0000256" key="1">
    <source>
        <dbReference type="ARBA" id="ARBA00011764"/>
    </source>
</evidence>
<organism evidence="7">
    <name type="scientific">Graphocephala atropunctata</name>
    <dbReference type="NCBI Taxonomy" id="36148"/>
    <lineage>
        <taxon>Eukaryota</taxon>
        <taxon>Metazoa</taxon>
        <taxon>Ecdysozoa</taxon>
        <taxon>Arthropoda</taxon>
        <taxon>Hexapoda</taxon>
        <taxon>Insecta</taxon>
        <taxon>Pterygota</taxon>
        <taxon>Neoptera</taxon>
        <taxon>Paraneoptera</taxon>
        <taxon>Hemiptera</taxon>
        <taxon>Auchenorrhyncha</taxon>
        <taxon>Membracoidea</taxon>
        <taxon>Cicadellidae</taxon>
        <taxon>Cicadellinae</taxon>
        <taxon>Cicadellini</taxon>
        <taxon>Graphocephala</taxon>
    </lineage>
</organism>
<gene>
    <name evidence="7" type="ORF">g.51062</name>
</gene>
<dbReference type="Pfam" id="PF13873">
    <property type="entry name" value="Myb_DNA-bind_5"/>
    <property type="match status" value="1"/>
</dbReference>
<keyword evidence="3" id="KW-0805">Transcription regulation</keyword>
<proteinExistence type="predicted"/>
<evidence type="ECO:0000256" key="2">
    <source>
        <dbReference type="ARBA" id="ARBA00016807"/>
    </source>
</evidence>
<feature type="non-terminal residue" evidence="7">
    <location>
        <position position="125"/>
    </location>
</feature>
<name>A0A1B6LM23_9HEMI</name>
<sequence>DKALFVKVIAKQSVVLDKSKIPSAISAKKEAWKTVADTYNKASGTDLTTAQLLKMLNNIKTRLKKKTDLKCTGNKPIKLNNWETQFFELLNDNGNPVFSQVPGSVAVGVNAPEEIDVSEESSTST</sequence>
<keyword evidence="4" id="KW-0804">Transcription</keyword>
<evidence type="ECO:0000256" key="3">
    <source>
        <dbReference type="ARBA" id="ARBA00023015"/>
    </source>
</evidence>